<gene>
    <name evidence="2" type="ORF">MANES_05G094100</name>
</gene>
<evidence type="ECO:0000256" key="1">
    <source>
        <dbReference type="SAM" id="Phobius"/>
    </source>
</evidence>
<feature type="transmembrane region" description="Helical" evidence="1">
    <location>
        <begin position="41"/>
        <end position="65"/>
    </location>
</feature>
<keyword evidence="1" id="KW-0472">Membrane</keyword>
<sequence>MRFFFIVSWQSKCKRKGAIWVLCFLFKVIKIKREALSTSKLFSFFPSLCPLSFSFLWVFALIGLWSKD</sequence>
<name>A0A2C9VUT6_MANES</name>
<proteinExistence type="predicted"/>
<keyword evidence="1" id="KW-1133">Transmembrane helix</keyword>
<accession>A0A2C9VUT6</accession>
<evidence type="ECO:0000313" key="2">
    <source>
        <dbReference type="EMBL" id="OAY49924.1"/>
    </source>
</evidence>
<protein>
    <submittedName>
        <fullName evidence="2">Uncharacterized protein</fullName>
    </submittedName>
</protein>
<keyword evidence="1" id="KW-0812">Transmembrane</keyword>
<organism evidence="2">
    <name type="scientific">Manihot esculenta</name>
    <name type="common">Cassava</name>
    <name type="synonym">Jatropha manihot</name>
    <dbReference type="NCBI Taxonomy" id="3983"/>
    <lineage>
        <taxon>Eukaryota</taxon>
        <taxon>Viridiplantae</taxon>
        <taxon>Streptophyta</taxon>
        <taxon>Embryophyta</taxon>
        <taxon>Tracheophyta</taxon>
        <taxon>Spermatophyta</taxon>
        <taxon>Magnoliopsida</taxon>
        <taxon>eudicotyledons</taxon>
        <taxon>Gunneridae</taxon>
        <taxon>Pentapetalae</taxon>
        <taxon>rosids</taxon>
        <taxon>fabids</taxon>
        <taxon>Malpighiales</taxon>
        <taxon>Euphorbiaceae</taxon>
        <taxon>Crotonoideae</taxon>
        <taxon>Manihoteae</taxon>
        <taxon>Manihot</taxon>
    </lineage>
</organism>
<dbReference type="EMBL" id="CM004391">
    <property type="protein sequence ID" value="OAY49924.1"/>
    <property type="molecule type" value="Genomic_DNA"/>
</dbReference>
<reference evidence="2" key="1">
    <citation type="submission" date="2016-02" db="EMBL/GenBank/DDBJ databases">
        <title>WGS assembly of Manihot esculenta.</title>
        <authorList>
            <person name="Bredeson J.V."/>
            <person name="Prochnik S.E."/>
            <person name="Lyons J.B."/>
            <person name="Schmutz J."/>
            <person name="Grimwood J."/>
            <person name="Vrebalov J."/>
            <person name="Bart R.S."/>
            <person name="Amuge T."/>
            <person name="Ferguson M.E."/>
            <person name="Green R."/>
            <person name="Putnam N."/>
            <person name="Stites J."/>
            <person name="Rounsley S."/>
            <person name="Rokhsar D.S."/>
        </authorList>
    </citation>
    <scope>NUCLEOTIDE SEQUENCE [LARGE SCALE GENOMIC DNA]</scope>
    <source>
        <tissue evidence="2">Leaf</tissue>
    </source>
</reference>
<dbReference type="AlphaFoldDB" id="A0A2C9VUT6"/>